<gene>
    <name evidence="1" type="ORF">CR513_20248</name>
</gene>
<reference evidence="1" key="1">
    <citation type="submission" date="2018-05" db="EMBL/GenBank/DDBJ databases">
        <title>Draft genome of Mucuna pruriens seed.</title>
        <authorList>
            <person name="Nnadi N.E."/>
            <person name="Vos R."/>
            <person name="Hasami M.H."/>
            <person name="Devisetty U.K."/>
            <person name="Aguiy J.C."/>
        </authorList>
    </citation>
    <scope>NUCLEOTIDE SEQUENCE [LARGE SCALE GENOMIC DNA]</scope>
    <source>
        <strain evidence="1">JCA_2017</strain>
    </source>
</reference>
<feature type="non-terminal residue" evidence="1">
    <location>
        <position position="1"/>
    </location>
</feature>
<organism evidence="1 2">
    <name type="scientific">Mucuna pruriens</name>
    <name type="common">Velvet bean</name>
    <name type="synonym">Dolichos pruriens</name>
    <dbReference type="NCBI Taxonomy" id="157652"/>
    <lineage>
        <taxon>Eukaryota</taxon>
        <taxon>Viridiplantae</taxon>
        <taxon>Streptophyta</taxon>
        <taxon>Embryophyta</taxon>
        <taxon>Tracheophyta</taxon>
        <taxon>Spermatophyta</taxon>
        <taxon>Magnoliopsida</taxon>
        <taxon>eudicotyledons</taxon>
        <taxon>Gunneridae</taxon>
        <taxon>Pentapetalae</taxon>
        <taxon>rosids</taxon>
        <taxon>fabids</taxon>
        <taxon>Fabales</taxon>
        <taxon>Fabaceae</taxon>
        <taxon>Papilionoideae</taxon>
        <taxon>50 kb inversion clade</taxon>
        <taxon>NPAAA clade</taxon>
        <taxon>indigoferoid/millettioid clade</taxon>
        <taxon>Phaseoleae</taxon>
        <taxon>Mucuna</taxon>
    </lineage>
</organism>
<protein>
    <submittedName>
        <fullName evidence="1">Uncharacterized protein</fullName>
    </submittedName>
</protein>
<dbReference type="EMBL" id="QJKJ01003753">
    <property type="protein sequence ID" value="RDX97030.1"/>
    <property type="molecule type" value="Genomic_DNA"/>
</dbReference>
<accession>A0A371H2K3</accession>
<evidence type="ECO:0000313" key="1">
    <source>
        <dbReference type="EMBL" id="RDX97030.1"/>
    </source>
</evidence>
<sequence>MAGEWEEELHRQLAIVKAIVEKPGGEVAPPPALTTQAFWAQPFSEEIDETTILPNFREVVIEPFDGTQDPIPIFKPSKPRCTSARTTTDLVASYS</sequence>
<evidence type="ECO:0000313" key="2">
    <source>
        <dbReference type="Proteomes" id="UP000257109"/>
    </source>
</evidence>
<proteinExistence type="predicted"/>
<name>A0A371H2K3_MUCPR</name>
<dbReference type="AlphaFoldDB" id="A0A371H2K3"/>
<keyword evidence="2" id="KW-1185">Reference proteome</keyword>
<comment type="caution">
    <text evidence="1">The sequence shown here is derived from an EMBL/GenBank/DDBJ whole genome shotgun (WGS) entry which is preliminary data.</text>
</comment>
<dbReference type="Proteomes" id="UP000257109">
    <property type="component" value="Unassembled WGS sequence"/>
</dbReference>